<comment type="caution">
    <text evidence="13">The sequence shown here is derived from an EMBL/GenBank/DDBJ whole genome shotgun (WGS) entry which is preliminary data.</text>
</comment>
<name>A0ABD0WW40_UMBPY</name>
<sequence>MSGHRMGSQDKQRVDITRQESRERYQRQVLSIFSIASGICFLGVACIALYRHNKRHREKLRAHFTESRNLREGSINASGLMSKSSPRPQCGRQLQKSHLQV</sequence>
<dbReference type="PANTHER" id="PTHR11100">
    <property type="entry name" value="HEREGULIN-NEUREGULIN FAMILY MEMBER"/>
    <property type="match status" value="1"/>
</dbReference>
<gene>
    <name evidence="13" type="ORF">UPYG_G00143570</name>
</gene>
<comment type="subcellular location">
    <subcellularLocation>
        <location evidence="1">Cell membrane</location>
        <topology evidence="1">Single-pass type I membrane protein</topology>
    </subcellularLocation>
    <subcellularLocation>
        <location evidence="2">Secreted</location>
    </subcellularLocation>
</comment>
<feature type="region of interest" description="Disordered" evidence="11">
    <location>
        <begin position="75"/>
        <end position="101"/>
    </location>
</feature>
<dbReference type="GO" id="GO:0005576">
    <property type="term" value="C:extracellular region"/>
    <property type="evidence" value="ECO:0007669"/>
    <property type="project" value="UniProtKB-SubCell"/>
</dbReference>
<dbReference type="InterPro" id="IPR040180">
    <property type="entry name" value="Neuregulin"/>
</dbReference>
<keyword evidence="8" id="KW-0339">Growth factor</keyword>
<reference evidence="13 14" key="1">
    <citation type="submission" date="2024-06" db="EMBL/GenBank/DDBJ databases">
        <authorList>
            <person name="Pan Q."/>
            <person name="Wen M."/>
            <person name="Jouanno E."/>
            <person name="Zahm M."/>
            <person name="Klopp C."/>
            <person name="Cabau C."/>
            <person name="Louis A."/>
            <person name="Berthelot C."/>
            <person name="Parey E."/>
            <person name="Roest Crollius H."/>
            <person name="Montfort J."/>
            <person name="Robinson-Rechavi M."/>
            <person name="Bouchez O."/>
            <person name="Lampietro C."/>
            <person name="Lopez Roques C."/>
            <person name="Donnadieu C."/>
            <person name="Postlethwait J."/>
            <person name="Bobe J."/>
            <person name="Verreycken H."/>
            <person name="Guiguen Y."/>
        </authorList>
    </citation>
    <scope>NUCLEOTIDE SEQUENCE [LARGE SCALE GENOMIC DNA]</scope>
    <source>
        <strain evidence="13">Up_M1</strain>
        <tissue evidence="13">Testis</tissue>
    </source>
</reference>
<feature type="transmembrane region" description="Helical" evidence="12">
    <location>
        <begin position="29"/>
        <end position="50"/>
    </location>
</feature>
<evidence type="ECO:0000256" key="2">
    <source>
        <dbReference type="ARBA" id="ARBA00004613"/>
    </source>
</evidence>
<dbReference type="AlphaFoldDB" id="A0ABD0WW40"/>
<keyword evidence="7 12" id="KW-1133">Transmembrane helix</keyword>
<dbReference type="EMBL" id="JAGEUA010000004">
    <property type="protein sequence ID" value="KAL0984588.1"/>
    <property type="molecule type" value="Genomic_DNA"/>
</dbReference>
<evidence type="ECO:0000256" key="9">
    <source>
        <dbReference type="ARBA" id="ARBA00023136"/>
    </source>
</evidence>
<accession>A0ABD0WW40</accession>
<dbReference type="Proteomes" id="UP001557470">
    <property type="component" value="Unassembled WGS sequence"/>
</dbReference>
<evidence type="ECO:0000256" key="12">
    <source>
        <dbReference type="SAM" id="Phobius"/>
    </source>
</evidence>
<evidence type="ECO:0000256" key="11">
    <source>
        <dbReference type="SAM" id="MobiDB-lite"/>
    </source>
</evidence>
<evidence type="ECO:0000256" key="5">
    <source>
        <dbReference type="ARBA" id="ARBA00022536"/>
    </source>
</evidence>
<keyword evidence="5" id="KW-0245">EGF-like domain</keyword>
<keyword evidence="14" id="KW-1185">Reference proteome</keyword>
<keyword evidence="10" id="KW-1015">Disulfide bond</keyword>
<evidence type="ECO:0000313" key="13">
    <source>
        <dbReference type="EMBL" id="KAL0984588.1"/>
    </source>
</evidence>
<evidence type="ECO:0000256" key="3">
    <source>
        <dbReference type="ARBA" id="ARBA00022475"/>
    </source>
</evidence>
<dbReference type="GO" id="GO:0005886">
    <property type="term" value="C:plasma membrane"/>
    <property type="evidence" value="ECO:0007669"/>
    <property type="project" value="UniProtKB-SubCell"/>
</dbReference>
<keyword evidence="6 12" id="KW-0812">Transmembrane</keyword>
<evidence type="ECO:0000256" key="7">
    <source>
        <dbReference type="ARBA" id="ARBA00022989"/>
    </source>
</evidence>
<evidence type="ECO:0000256" key="1">
    <source>
        <dbReference type="ARBA" id="ARBA00004251"/>
    </source>
</evidence>
<proteinExistence type="predicted"/>
<dbReference type="PANTHER" id="PTHR11100:SF28">
    <property type="entry name" value="NEUREGULIN 3B"/>
    <property type="match status" value="1"/>
</dbReference>
<organism evidence="13 14">
    <name type="scientific">Umbra pygmaea</name>
    <name type="common">Eastern mudminnow</name>
    <dbReference type="NCBI Taxonomy" id="75934"/>
    <lineage>
        <taxon>Eukaryota</taxon>
        <taxon>Metazoa</taxon>
        <taxon>Chordata</taxon>
        <taxon>Craniata</taxon>
        <taxon>Vertebrata</taxon>
        <taxon>Euteleostomi</taxon>
        <taxon>Actinopterygii</taxon>
        <taxon>Neopterygii</taxon>
        <taxon>Teleostei</taxon>
        <taxon>Protacanthopterygii</taxon>
        <taxon>Esociformes</taxon>
        <taxon>Umbridae</taxon>
        <taxon>Umbra</taxon>
    </lineage>
</organism>
<dbReference type="GO" id="GO:0008083">
    <property type="term" value="F:growth factor activity"/>
    <property type="evidence" value="ECO:0007669"/>
    <property type="project" value="UniProtKB-KW"/>
</dbReference>
<evidence type="ECO:0000256" key="4">
    <source>
        <dbReference type="ARBA" id="ARBA00022525"/>
    </source>
</evidence>
<evidence type="ECO:0000256" key="8">
    <source>
        <dbReference type="ARBA" id="ARBA00023030"/>
    </source>
</evidence>
<evidence type="ECO:0000313" key="14">
    <source>
        <dbReference type="Proteomes" id="UP001557470"/>
    </source>
</evidence>
<evidence type="ECO:0000256" key="10">
    <source>
        <dbReference type="ARBA" id="ARBA00023157"/>
    </source>
</evidence>
<keyword evidence="3" id="KW-1003">Cell membrane</keyword>
<protein>
    <submittedName>
        <fullName evidence="13">Uncharacterized protein</fullName>
    </submittedName>
</protein>
<evidence type="ECO:0000256" key="6">
    <source>
        <dbReference type="ARBA" id="ARBA00022692"/>
    </source>
</evidence>
<keyword evidence="9 12" id="KW-0472">Membrane</keyword>
<keyword evidence="4" id="KW-0964">Secreted</keyword>